<accession>A0A640T9Q9</accession>
<dbReference type="Proteomes" id="UP000430079">
    <property type="component" value="Unassembled WGS sequence"/>
</dbReference>
<evidence type="ECO:0000259" key="1">
    <source>
        <dbReference type="Pfam" id="PF26348"/>
    </source>
</evidence>
<comment type="caution">
    <text evidence="2">The sequence shown here is derived from an EMBL/GenBank/DDBJ whole genome shotgun (WGS) entry which is preliminary data.</text>
</comment>
<sequence length="351" mass="38499">MHRSLSRYIASHTNGQGRLAAVARGTDAPDDLPAELTPFGHASQRTLELLGLSPSTPEAAVQGSSTTIIPGQLTTRAEMKRLFGGGPQGGIIPSSTTPNILIYSDHTAGQRYGYYDGWLPEDDAHGSLFEYTGAGTLGDQTFSGQKGSYNKAILQHAERGRALRIFMADGKVPGSGTKYQRYVGEFTLDVTRPYITRQAPDDNGELRDVIVFRLRPSGDVVRDPRDEIPPVPAAIRETALLDDRLAAYLQQRGHTVQRNRVELADGSSLEGVDLYDATDQVLYDVKHSTQRESVTKAVERLLGFRDRSRSLNLAIVLPNEPSIEIKQYLRVHAIALVYPDGDAFVGDILRK</sequence>
<organism evidence="2 3">
    <name type="scientific">Streptomyces glebosus</name>
    <dbReference type="NCBI Taxonomy" id="249580"/>
    <lineage>
        <taxon>Bacteria</taxon>
        <taxon>Bacillati</taxon>
        <taxon>Actinomycetota</taxon>
        <taxon>Actinomycetes</taxon>
        <taxon>Kitasatosporales</taxon>
        <taxon>Streptomycetaceae</taxon>
        <taxon>Streptomyces</taxon>
    </lineage>
</organism>
<feature type="domain" description="ScoMcrA-like SRA" evidence="1">
    <location>
        <begin position="74"/>
        <end position="223"/>
    </location>
</feature>
<proteinExistence type="predicted"/>
<dbReference type="Pfam" id="PF26348">
    <property type="entry name" value="SRA_ScoMcrA"/>
    <property type="match status" value="1"/>
</dbReference>
<evidence type="ECO:0000313" key="3">
    <source>
        <dbReference type="Proteomes" id="UP000430079"/>
    </source>
</evidence>
<keyword evidence="3" id="KW-1185">Reference proteome</keyword>
<evidence type="ECO:0000313" key="2">
    <source>
        <dbReference type="EMBL" id="GFE19221.1"/>
    </source>
</evidence>
<name>A0A640T9Q9_9ACTN</name>
<protein>
    <recommendedName>
        <fullName evidence="1">ScoMcrA-like SRA domain-containing protein</fullName>
    </recommendedName>
</protein>
<dbReference type="EMBL" id="BLIO01000001">
    <property type="protein sequence ID" value="GFE19221.1"/>
    <property type="molecule type" value="Genomic_DNA"/>
</dbReference>
<reference evidence="2 3" key="1">
    <citation type="submission" date="2019-12" db="EMBL/GenBank/DDBJ databases">
        <title>Whole genome shotgun sequence of Streptomyces hygroscopicus subsp. glebosus NBRC 13786.</title>
        <authorList>
            <person name="Ichikawa N."/>
            <person name="Kimura A."/>
            <person name="Kitahashi Y."/>
            <person name="Komaki H."/>
            <person name="Tamura T."/>
        </authorList>
    </citation>
    <scope>NUCLEOTIDE SEQUENCE [LARGE SCALE GENOMIC DNA]</scope>
    <source>
        <strain evidence="2 3">NBRC 13786</strain>
    </source>
</reference>
<dbReference type="InterPro" id="IPR058712">
    <property type="entry name" value="SRA_ScoMcrA"/>
</dbReference>
<dbReference type="AlphaFoldDB" id="A0A640T9Q9"/>
<gene>
    <name evidence="2" type="ORF">Sgleb_72680</name>
</gene>